<sequence length="268" mass="30021">MRILNLLVAVSFLSLVACKKDKETEPKNDCRISKTMRETGEVDAEFIYNSKNQLVTAYYPSGGSADKPGSTLTLTYDANGKLTDGRQTYNDPIIGSSRFTFNSAGFVTQIKGEDPDAYSLSTFEYNANMQLSKSELFSKMSASSPLKHIASFSYEYRNNNIEKVNTAVYVRGTSQTDTVHSITVYEYNSSENPYYEFRFFNPSENNSSANNPVKATFTSRNPDGTVIDDNHLVFSYEYNDQQLTTQVTRTFTNGASAPSTTKFEYSCK</sequence>
<dbReference type="PROSITE" id="PS51257">
    <property type="entry name" value="PROKAR_LIPOPROTEIN"/>
    <property type="match status" value="1"/>
</dbReference>
<protein>
    <recommendedName>
        <fullName evidence="3">YD repeat-containing protein</fullName>
    </recommendedName>
</protein>
<keyword evidence="2" id="KW-1185">Reference proteome</keyword>
<gene>
    <name evidence="1" type="ORF">I5M27_11435</name>
</gene>
<evidence type="ECO:0008006" key="3">
    <source>
        <dbReference type="Google" id="ProtNLM"/>
    </source>
</evidence>
<dbReference type="Gene3D" id="2.180.10.10">
    <property type="entry name" value="RHS repeat-associated core"/>
    <property type="match status" value="1"/>
</dbReference>
<proteinExistence type="predicted"/>
<dbReference type="RefSeq" id="WP_200506347.1">
    <property type="nucleotide sequence ID" value="NZ_JAEHFX010000005.1"/>
</dbReference>
<dbReference type="EMBL" id="JAEHFX010000005">
    <property type="protein sequence ID" value="MBK0403602.1"/>
    <property type="molecule type" value="Genomic_DNA"/>
</dbReference>
<dbReference type="Proteomes" id="UP000644147">
    <property type="component" value="Unassembled WGS sequence"/>
</dbReference>
<organism evidence="1 2">
    <name type="scientific">Adhaeribacter terrigena</name>
    <dbReference type="NCBI Taxonomy" id="2793070"/>
    <lineage>
        <taxon>Bacteria</taxon>
        <taxon>Pseudomonadati</taxon>
        <taxon>Bacteroidota</taxon>
        <taxon>Cytophagia</taxon>
        <taxon>Cytophagales</taxon>
        <taxon>Hymenobacteraceae</taxon>
        <taxon>Adhaeribacter</taxon>
    </lineage>
</organism>
<evidence type="ECO:0000313" key="2">
    <source>
        <dbReference type="Proteomes" id="UP000644147"/>
    </source>
</evidence>
<comment type="caution">
    <text evidence="1">The sequence shown here is derived from an EMBL/GenBank/DDBJ whole genome shotgun (WGS) entry which is preliminary data.</text>
</comment>
<reference evidence="1 2" key="1">
    <citation type="submission" date="2020-12" db="EMBL/GenBank/DDBJ databases">
        <title>Bacterial novel species Adhaeribacter sp. BT258 isolated from soil.</title>
        <authorList>
            <person name="Jung H.-Y."/>
        </authorList>
    </citation>
    <scope>NUCLEOTIDE SEQUENCE [LARGE SCALE GENOMIC DNA]</scope>
    <source>
        <strain evidence="1 2">BT258</strain>
    </source>
</reference>
<accession>A0ABS1C2G7</accession>
<evidence type="ECO:0000313" key="1">
    <source>
        <dbReference type="EMBL" id="MBK0403602.1"/>
    </source>
</evidence>
<name>A0ABS1C2G7_9BACT</name>